<sequence>MLTKDSNRQRVTSASHICTIYNDTTNNTQYVSHDPYIDLIYAEIKNPPMLMFEYNIFKELQEKYPDSPYFIKPYILYSDTIPMYHMYNTTYIDNLRSQRDVKLENFLHKCSSKEELSEYVDNEEMLIIQKWQYIIDIANGIKLLHDEGIIHRNLCSRCISINNGVATITDLSSCAKKMIDGKYEPNVPPMFGGHYYIGHPYYVVSGSTIGYKWTAPEAQLNTTKFSVKSDAFAFGMLISEIYGAMCPAFQLGVLSDNDPHYVNFSKLIWRYQNDWTPDISRYYSKDIMPIIKQCISPNPDQRPLFDDNFIKKLVNLKETIKNSEIVMLEKCIDKQIEDKLYYRSIEQKRLAELNNNDTSGCSML</sequence>
<evidence type="ECO:0000256" key="3">
    <source>
        <dbReference type="ARBA" id="ARBA00022999"/>
    </source>
</evidence>
<dbReference type="PANTHER" id="PTHR24418">
    <property type="entry name" value="TYROSINE-PROTEIN KINASE"/>
    <property type="match status" value="1"/>
</dbReference>
<reference evidence="5" key="1">
    <citation type="submission" date="2018-10" db="EMBL/GenBank/DDBJ databases">
        <title>Hidden diversity of soil giant viruses.</title>
        <authorList>
            <person name="Schulz F."/>
            <person name="Alteio L."/>
            <person name="Goudeau D."/>
            <person name="Ryan E.M."/>
            <person name="Malmstrom R.R."/>
            <person name="Blanchard J."/>
            <person name="Woyke T."/>
        </authorList>
    </citation>
    <scope>NUCLEOTIDE SEQUENCE</scope>
    <source>
        <strain evidence="5">HOV1</strain>
    </source>
</reference>
<feature type="domain" description="Protein kinase" evidence="4">
    <location>
        <begin position="1"/>
        <end position="314"/>
    </location>
</feature>
<dbReference type="EMBL" id="MK072338">
    <property type="protein sequence ID" value="AYV82105.1"/>
    <property type="molecule type" value="Genomic_DNA"/>
</dbReference>
<dbReference type="InterPro" id="IPR050198">
    <property type="entry name" value="Non-receptor_tyrosine_kinases"/>
</dbReference>
<protein>
    <submittedName>
        <fullName evidence="5">TKL protein kinase</fullName>
    </submittedName>
</protein>
<dbReference type="SUPFAM" id="SSF56112">
    <property type="entry name" value="Protein kinase-like (PK-like)"/>
    <property type="match status" value="1"/>
</dbReference>
<dbReference type="GO" id="GO:0005524">
    <property type="term" value="F:ATP binding"/>
    <property type="evidence" value="ECO:0007669"/>
    <property type="project" value="UniProtKB-KW"/>
</dbReference>
<dbReference type="Pfam" id="PF00069">
    <property type="entry name" value="Pkinase"/>
    <property type="match status" value="1"/>
</dbReference>
<evidence type="ECO:0000256" key="1">
    <source>
        <dbReference type="ARBA" id="ARBA00022741"/>
    </source>
</evidence>
<dbReference type="PROSITE" id="PS50011">
    <property type="entry name" value="PROTEIN_KINASE_DOM"/>
    <property type="match status" value="1"/>
</dbReference>
<gene>
    <name evidence="5" type="ORF">Homavirus7_11</name>
</gene>
<dbReference type="InterPro" id="IPR011009">
    <property type="entry name" value="Kinase-like_dom_sf"/>
</dbReference>
<keyword evidence="5" id="KW-0418">Kinase</keyword>
<keyword evidence="1" id="KW-0547">Nucleotide-binding</keyword>
<name>A0A3G5A4F0_9VIRU</name>
<dbReference type="Gene3D" id="1.10.510.10">
    <property type="entry name" value="Transferase(Phosphotransferase) domain 1"/>
    <property type="match status" value="1"/>
</dbReference>
<organism evidence="5">
    <name type="scientific">Homavirus sp</name>
    <dbReference type="NCBI Taxonomy" id="2487769"/>
    <lineage>
        <taxon>Viruses</taxon>
        <taxon>Varidnaviria</taxon>
        <taxon>Bamfordvirae</taxon>
        <taxon>Nucleocytoviricota</taxon>
        <taxon>Megaviricetes</taxon>
        <taxon>Imitervirales</taxon>
        <taxon>Mimiviridae</taxon>
        <taxon>Klosneuvirinae</taxon>
    </lineage>
</organism>
<dbReference type="SMART" id="SM00220">
    <property type="entry name" value="S_TKc"/>
    <property type="match status" value="1"/>
</dbReference>
<keyword evidence="3" id="KW-0727">SH2 domain</keyword>
<dbReference type="GO" id="GO:0004672">
    <property type="term" value="F:protein kinase activity"/>
    <property type="evidence" value="ECO:0007669"/>
    <property type="project" value="InterPro"/>
</dbReference>
<keyword evidence="5" id="KW-0808">Transferase</keyword>
<evidence type="ECO:0000256" key="2">
    <source>
        <dbReference type="ARBA" id="ARBA00022840"/>
    </source>
</evidence>
<evidence type="ECO:0000259" key="4">
    <source>
        <dbReference type="PROSITE" id="PS50011"/>
    </source>
</evidence>
<proteinExistence type="predicted"/>
<keyword evidence="2" id="KW-0067">ATP-binding</keyword>
<accession>A0A3G5A4F0</accession>
<evidence type="ECO:0000313" key="5">
    <source>
        <dbReference type="EMBL" id="AYV82105.1"/>
    </source>
</evidence>
<dbReference type="InterPro" id="IPR000719">
    <property type="entry name" value="Prot_kinase_dom"/>
</dbReference>